<dbReference type="EMBL" id="MOMC01000108">
    <property type="protein sequence ID" value="ONH22441.1"/>
    <property type="molecule type" value="Genomic_DNA"/>
</dbReference>
<evidence type="ECO:0000313" key="2">
    <source>
        <dbReference type="EMBL" id="ONH22441.1"/>
    </source>
</evidence>
<keyword evidence="3" id="KW-1185">Reference proteome</keyword>
<comment type="caution">
    <text evidence="2">The sequence shown here is derived from an EMBL/GenBank/DDBJ whole genome shotgun (WGS) entry which is preliminary data.</text>
</comment>
<name>A0A1V2I066_9ACTN</name>
<dbReference type="STRING" id="1834516.BL253_35695"/>
<proteinExistence type="predicted"/>
<feature type="domain" description="Phosphoribosyltransferase" evidence="1">
    <location>
        <begin position="23"/>
        <end position="196"/>
    </location>
</feature>
<dbReference type="CDD" id="cd06223">
    <property type="entry name" value="PRTases_typeI"/>
    <property type="match status" value="1"/>
</dbReference>
<dbReference type="Gene3D" id="3.40.50.2020">
    <property type="match status" value="1"/>
</dbReference>
<dbReference type="AlphaFoldDB" id="A0A1V2I066"/>
<sequence length="219" mass="22462">MVGYADRRAAGRALAGRVAPAVHEEEPVIVLGLPRGGVPVAAEVARRLSAPLEAFGVRKLGAPGQPEFALGAIATGGIRVVNETVVGRLGLTGAELEALVARETVELARREHAYRDGRPPPALAGRTVVLVDDGLATGATMVAAARAVRAAGAARLVAAVPVASPEGADAVLAEVDQLICPLCPPDFLAVGQFYDDFAATSDEEVRDLLGVLLPRRSAG</sequence>
<evidence type="ECO:0000313" key="3">
    <source>
        <dbReference type="Proteomes" id="UP000188929"/>
    </source>
</evidence>
<dbReference type="RefSeq" id="WP_076822430.1">
    <property type="nucleotide sequence ID" value="NZ_MOMC01000108.1"/>
</dbReference>
<dbReference type="SUPFAM" id="SSF53271">
    <property type="entry name" value="PRTase-like"/>
    <property type="match status" value="1"/>
</dbReference>
<dbReference type="Proteomes" id="UP000188929">
    <property type="component" value="Unassembled WGS sequence"/>
</dbReference>
<organism evidence="2 3">
    <name type="scientific">Pseudofrankia asymbiotica</name>
    <dbReference type="NCBI Taxonomy" id="1834516"/>
    <lineage>
        <taxon>Bacteria</taxon>
        <taxon>Bacillati</taxon>
        <taxon>Actinomycetota</taxon>
        <taxon>Actinomycetes</taxon>
        <taxon>Frankiales</taxon>
        <taxon>Frankiaceae</taxon>
        <taxon>Pseudofrankia</taxon>
    </lineage>
</organism>
<dbReference type="GO" id="GO:0016757">
    <property type="term" value="F:glycosyltransferase activity"/>
    <property type="evidence" value="ECO:0007669"/>
    <property type="project" value="UniProtKB-KW"/>
</dbReference>
<dbReference type="InterPro" id="IPR029057">
    <property type="entry name" value="PRTase-like"/>
</dbReference>
<dbReference type="Gene3D" id="3.30.1310.20">
    <property type="entry name" value="PRTase-like"/>
    <property type="match status" value="1"/>
</dbReference>
<evidence type="ECO:0000259" key="1">
    <source>
        <dbReference type="Pfam" id="PF00156"/>
    </source>
</evidence>
<dbReference type="Pfam" id="PF00156">
    <property type="entry name" value="Pribosyltran"/>
    <property type="match status" value="1"/>
</dbReference>
<accession>A0A1V2I066</accession>
<keyword evidence="2" id="KW-0808">Transferase</keyword>
<keyword evidence="2" id="KW-0328">Glycosyltransferase</keyword>
<gene>
    <name evidence="2" type="ORF">BL253_35695</name>
</gene>
<dbReference type="OrthoDB" id="9810066at2"/>
<reference evidence="3" key="1">
    <citation type="submission" date="2016-10" db="EMBL/GenBank/DDBJ databases">
        <title>Frankia sp. NRRL B-16386 Genome sequencing.</title>
        <authorList>
            <person name="Ghodhbane-Gtari F."/>
            <person name="Swanson E."/>
            <person name="Gueddou A."/>
            <person name="Hezbri K."/>
            <person name="Ktari K."/>
            <person name="Nouioui I."/>
            <person name="Morris K."/>
            <person name="Simpson S."/>
            <person name="Abebe-Akele F."/>
            <person name="Thomas K."/>
            <person name="Gtari M."/>
            <person name="Tisa L.S."/>
        </authorList>
    </citation>
    <scope>NUCLEOTIDE SEQUENCE [LARGE SCALE GENOMIC DNA]</scope>
    <source>
        <strain evidence="3">NRRL B-16386</strain>
    </source>
</reference>
<protein>
    <submittedName>
        <fullName evidence="2">Phosphoribosyltransferase</fullName>
    </submittedName>
</protein>
<dbReference type="InterPro" id="IPR000836">
    <property type="entry name" value="PRTase_dom"/>
</dbReference>